<name>A0A073JNU2_LIMRT</name>
<feature type="region of interest" description="Disordered" evidence="9">
    <location>
        <begin position="19"/>
        <end position="42"/>
    </location>
</feature>
<dbReference type="InterPro" id="IPR034746">
    <property type="entry name" value="POTRA"/>
</dbReference>
<evidence type="ECO:0000313" key="16">
    <source>
        <dbReference type="Proteomes" id="UP000460207"/>
    </source>
</evidence>
<reference evidence="13 15" key="2">
    <citation type="journal article" date="2018" name="J Appl Environ Microbiol">
        <title>The gut symbionts Lactobacillus reuteri R2lc and 2010 encode a polyketide synthase cluster that activates the mammalian aryl-hydrocarbon receptor.</title>
        <authorList>
            <person name="Ozcam M."/>
            <person name="Roos S."/>
            <person name="Van Pijkeren J.P."/>
        </authorList>
    </citation>
    <scope>NUCLEOTIDE SEQUENCE [LARGE SCALE GENOMIC DNA]</scope>
    <source>
        <strain evidence="13 15">R2lc</strain>
    </source>
</reference>
<evidence type="ECO:0000259" key="10">
    <source>
        <dbReference type="PROSITE" id="PS51779"/>
    </source>
</evidence>
<dbReference type="InterPro" id="IPR026580">
    <property type="entry name" value="DivIB"/>
</dbReference>
<dbReference type="Proteomes" id="UP000460207">
    <property type="component" value="Unassembled WGS sequence"/>
</dbReference>
<comment type="caution">
    <text evidence="11">The sequence shown here is derived from an EMBL/GenBank/DDBJ whole genome shotgun (WGS) entry which is preliminary data.</text>
</comment>
<protein>
    <recommendedName>
        <fullName evidence="8">Cell division protein DivIB</fullName>
    </recommendedName>
</protein>
<dbReference type="PATRIC" id="fig|1598.90.peg.206"/>
<dbReference type="PANTHER" id="PTHR37820:SF1">
    <property type="entry name" value="CELL DIVISION PROTEIN FTSQ"/>
    <property type="match status" value="1"/>
</dbReference>
<dbReference type="EMBL" id="PTLS01000018">
    <property type="protein sequence ID" value="RMX26285.1"/>
    <property type="molecule type" value="Genomic_DNA"/>
</dbReference>
<dbReference type="PANTHER" id="PTHR37820">
    <property type="entry name" value="CELL DIVISION PROTEIN DIVIB"/>
    <property type="match status" value="1"/>
</dbReference>
<evidence type="ECO:0000256" key="9">
    <source>
        <dbReference type="SAM" id="MobiDB-lite"/>
    </source>
</evidence>
<reference evidence="11 14" key="1">
    <citation type="submission" date="2014-06" db="EMBL/GenBank/DDBJ databases">
        <title>Genetic determinant of reutericyclin biosynthesis of Lactobacillus reuteri.</title>
        <authorList>
            <person name="Lin X."/>
            <person name="Duar R."/>
            <person name="Walter J."/>
            <person name="Gaenzle M."/>
        </authorList>
    </citation>
    <scope>NUCLEOTIDE SEQUENCE [LARGE SCALE GENOMIC DNA]</scope>
    <source>
        <strain evidence="11 14">LTH2584</strain>
    </source>
</reference>
<dbReference type="InterPro" id="IPR050487">
    <property type="entry name" value="FtsQ_DivIB"/>
</dbReference>
<evidence type="ECO:0000256" key="1">
    <source>
        <dbReference type="ARBA" id="ARBA00004370"/>
    </source>
</evidence>
<evidence type="ECO:0000313" key="14">
    <source>
        <dbReference type="Proteomes" id="UP000027731"/>
    </source>
</evidence>
<dbReference type="RefSeq" id="WP_035168089.1">
    <property type="nucleotide sequence ID" value="NZ_CP128363.1"/>
</dbReference>
<dbReference type="Proteomes" id="UP000027731">
    <property type="component" value="Unassembled WGS sequence"/>
</dbReference>
<evidence type="ECO:0000256" key="6">
    <source>
        <dbReference type="ARBA" id="ARBA00023136"/>
    </source>
</evidence>
<dbReference type="Pfam" id="PF03799">
    <property type="entry name" value="FtsQ_DivIB_C"/>
    <property type="match status" value="1"/>
</dbReference>
<dbReference type="GO" id="GO:0005886">
    <property type="term" value="C:plasma membrane"/>
    <property type="evidence" value="ECO:0007669"/>
    <property type="project" value="UniProtKB-SubCell"/>
</dbReference>
<dbReference type="InterPro" id="IPR013685">
    <property type="entry name" value="POTRA_FtsQ_type"/>
</dbReference>
<sequence>MLDDRSAIEHHKYSQRLTELEKRSAAAQQRQQQRKPSKTHVGNKIRGIKIKRYVSNGERVLKLVILFSVILLFMLYIISPLSKITTLHVTGNHDLTKEQVEKNTNIYPGRFIWGVYLARHQLTKQAIRKNPQIKDLRIKVTGPQSLQISVKENALLGTAVMNNDTYAVLADGQLQRTKTADNGIAYKRFDGHKKALAATAAQLGKLKPAIRNGISSVSYQPTKEYPDRVIIYMRDGNTVYGDLNTIGDKMGYYPAIAASMKNKGIIDLQVGAYSYDYGSKDK</sequence>
<evidence type="ECO:0000313" key="15">
    <source>
        <dbReference type="Proteomes" id="UP000276940"/>
    </source>
</evidence>
<dbReference type="EMBL" id="JOSX01000007">
    <property type="protein sequence ID" value="KEK16366.1"/>
    <property type="molecule type" value="Genomic_DNA"/>
</dbReference>
<dbReference type="Gene3D" id="3.40.50.10960">
    <property type="match status" value="1"/>
</dbReference>
<dbReference type="Pfam" id="PF08478">
    <property type="entry name" value="POTRA_1"/>
    <property type="match status" value="1"/>
</dbReference>
<dbReference type="EMBL" id="WJND01000009">
    <property type="protein sequence ID" value="MRG89675.1"/>
    <property type="molecule type" value="Genomic_DNA"/>
</dbReference>
<dbReference type="GO" id="GO:0032153">
    <property type="term" value="C:cell division site"/>
    <property type="evidence" value="ECO:0007669"/>
    <property type="project" value="UniProtKB-UniRule"/>
</dbReference>
<keyword evidence="3 8" id="KW-0132">Cell division</keyword>
<keyword evidence="6 8" id="KW-0472">Membrane</keyword>
<evidence type="ECO:0000256" key="2">
    <source>
        <dbReference type="ARBA" id="ARBA00022475"/>
    </source>
</evidence>
<feature type="transmembrane region" description="Helical" evidence="8">
    <location>
        <begin position="60"/>
        <end position="78"/>
    </location>
</feature>
<feature type="compositionally biased region" description="Basic residues" evidence="9">
    <location>
        <begin position="32"/>
        <end position="42"/>
    </location>
</feature>
<keyword evidence="5 8" id="KW-1133">Transmembrane helix</keyword>
<comment type="similarity">
    <text evidence="8">Belongs to the FtsQ/DivIB family. DivIB subfamily.</text>
</comment>
<dbReference type="GO" id="GO:0043093">
    <property type="term" value="P:FtsZ-dependent cytokinesis"/>
    <property type="evidence" value="ECO:0007669"/>
    <property type="project" value="UniProtKB-UniRule"/>
</dbReference>
<organism evidence="11 14">
    <name type="scientific">Limosilactobacillus reuteri</name>
    <name type="common">Lactobacillus reuteri</name>
    <dbReference type="NCBI Taxonomy" id="1598"/>
    <lineage>
        <taxon>Bacteria</taxon>
        <taxon>Bacillati</taxon>
        <taxon>Bacillota</taxon>
        <taxon>Bacilli</taxon>
        <taxon>Lactobacillales</taxon>
        <taxon>Lactobacillaceae</taxon>
        <taxon>Limosilactobacillus</taxon>
    </lineage>
</organism>
<evidence type="ECO:0000313" key="13">
    <source>
        <dbReference type="EMBL" id="RMX26285.1"/>
    </source>
</evidence>
<proteinExistence type="inferred from homology"/>
<evidence type="ECO:0000256" key="5">
    <source>
        <dbReference type="ARBA" id="ARBA00022989"/>
    </source>
</evidence>
<evidence type="ECO:0000256" key="7">
    <source>
        <dbReference type="ARBA" id="ARBA00023306"/>
    </source>
</evidence>
<comment type="function">
    <text evidence="8">Cell division protein that may be involved in stabilizing or promoting the assembly of the division complex.</text>
</comment>
<feature type="domain" description="POTRA" evidence="10">
    <location>
        <begin position="82"/>
        <end position="153"/>
    </location>
</feature>
<dbReference type="InterPro" id="IPR005548">
    <property type="entry name" value="Cell_div_FtsQ/DivIB_C"/>
</dbReference>
<evidence type="ECO:0000313" key="11">
    <source>
        <dbReference type="EMBL" id="KEK16366.1"/>
    </source>
</evidence>
<evidence type="ECO:0000313" key="12">
    <source>
        <dbReference type="EMBL" id="MRG89675.1"/>
    </source>
</evidence>
<dbReference type="AlphaFoldDB" id="A0A073JNU2"/>
<dbReference type="PROSITE" id="PS51779">
    <property type="entry name" value="POTRA"/>
    <property type="match status" value="1"/>
</dbReference>
<gene>
    <name evidence="8" type="primary">divIB</name>
    <name evidence="13" type="ORF">C5O77_01280</name>
    <name evidence="12" type="ORF">GIX76_06700</name>
    <name evidence="11" type="ORF">LR3_05545</name>
</gene>
<dbReference type="HAMAP" id="MF_00912">
    <property type="entry name" value="DivIB"/>
    <property type="match status" value="1"/>
</dbReference>
<accession>A0A073JNU2</accession>
<comment type="subcellular location">
    <subcellularLocation>
        <location evidence="8">Cell membrane</location>
        <topology evidence="8">Single-pass type II membrane protein</topology>
    </subcellularLocation>
    <subcellularLocation>
        <location evidence="1">Membrane</location>
    </subcellularLocation>
    <text evidence="8">Localizes to the division septum.</text>
</comment>
<evidence type="ECO:0000256" key="8">
    <source>
        <dbReference type="HAMAP-Rule" id="MF_00912"/>
    </source>
</evidence>
<dbReference type="Proteomes" id="UP000276940">
    <property type="component" value="Unassembled WGS sequence"/>
</dbReference>
<keyword evidence="4 8" id="KW-0812">Transmembrane</keyword>
<evidence type="ECO:0000256" key="4">
    <source>
        <dbReference type="ARBA" id="ARBA00022692"/>
    </source>
</evidence>
<reference evidence="12 16" key="3">
    <citation type="submission" date="2019-11" db="EMBL/GenBank/DDBJ databases">
        <title>Draft genome sequence of 12 host-associated Lactobacillus reuteri rodent strains.</title>
        <authorList>
            <person name="Zhang S."/>
            <person name="Ozcam M."/>
            <person name="Van Pijkeren J.P."/>
        </authorList>
    </citation>
    <scope>NUCLEOTIDE SEQUENCE [LARGE SCALE GENOMIC DNA]</scope>
    <source>
        <strain evidence="12 16">N4I</strain>
    </source>
</reference>
<evidence type="ECO:0000256" key="3">
    <source>
        <dbReference type="ARBA" id="ARBA00022618"/>
    </source>
</evidence>
<keyword evidence="2 8" id="KW-1003">Cell membrane</keyword>
<keyword evidence="7 8" id="KW-0131">Cell cycle</keyword>